<protein>
    <recommendedName>
        <fullName evidence="4">Glycosyl hydrolase family 5</fullName>
    </recommendedName>
</protein>
<dbReference type="Proteomes" id="UP000051936">
    <property type="component" value="Unassembled WGS sequence"/>
</dbReference>
<gene>
    <name evidence="2" type="ORF">AOQ71_03825</name>
</gene>
<evidence type="ECO:0008006" key="4">
    <source>
        <dbReference type="Google" id="ProtNLM"/>
    </source>
</evidence>
<organism evidence="2 3">
    <name type="scientific">Bradyrhizobium manausense</name>
    <dbReference type="NCBI Taxonomy" id="989370"/>
    <lineage>
        <taxon>Bacteria</taxon>
        <taxon>Pseudomonadati</taxon>
        <taxon>Pseudomonadota</taxon>
        <taxon>Alphaproteobacteria</taxon>
        <taxon>Hyphomicrobiales</taxon>
        <taxon>Nitrobacteraceae</taxon>
        <taxon>Bradyrhizobium</taxon>
    </lineage>
</organism>
<sequence length="78" mass="8526">MSRTKSRTKFMTGIPAAIFMTGALLLGAPATAAPVTPLSGAARPMVHESELVQARFGWHWGHWHRAGYRCRPYCGWGG</sequence>
<proteinExistence type="predicted"/>
<feature type="signal peptide" evidence="1">
    <location>
        <begin position="1"/>
        <end position="32"/>
    </location>
</feature>
<keyword evidence="3" id="KW-1185">Reference proteome</keyword>
<evidence type="ECO:0000313" key="2">
    <source>
        <dbReference type="EMBL" id="KRQ17310.1"/>
    </source>
</evidence>
<dbReference type="EMBL" id="LJYG01000016">
    <property type="protein sequence ID" value="KRQ17310.1"/>
    <property type="molecule type" value="Genomic_DNA"/>
</dbReference>
<dbReference type="RefSeq" id="WP_057741877.1">
    <property type="nucleotide sequence ID" value="NZ_LJYG01000016.1"/>
</dbReference>
<dbReference type="OrthoDB" id="8254824at2"/>
<evidence type="ECO:0000313" key="3">
    <source>
        <dbReference type="Proteomes" id="UP000051936"/>
    </source>
</evidence>
<dbReference type="AlphaFoldDB" id="A0A0R3E9W8"/>
<accession>A0A0R3E9W8</accession>
<evidence type="ECO:0000256" key="1">
    <source>
        <dbReference type="SAM" id="SignalP"/>
    </source>
</evidence>
<feature type="chain" id="PRO_5006436191" description="Glycosyl hydrolase family 5" evidence="1">
    <location>
        <begin position="33"/>
        <end position="78"/>
    </location>
</feature>
<reference evidence="2 3" key="1">
    <citation type="submission" date="2015-09" db="EMBL/GenBank/DDBJ databases">
        <title>Draft Genome Sequence of Bradyrhizobium manausense Strain BR 3351T, a Novel Symbiotic Nitrogen-Fixing Alphaproteobacterium Isolated from Brazilian Amazon Rain Forest.</title>
        <authorList>
            <person name="De Araujo J.L."/>
            <person name="Zilli J.E."/>
        </authorList>
    </citation>
    <scope>NUCLEOTIDE SEQUENCE [LARGE SCALE GENOMIC DNA]</scope>
    <source>
        <strain evidence="2 3">BR3351</strain>
    </source>
</reference>
<name>A0A0R3E9W8_9BRAD</name>
<comment type="caution">
    <text evidence="2">The sequence shown here is derived from an EMBL/GenBank/DDBJ whole genome shotgun (WGS) entry which is preliminary data.</text>
</comment>
<keyword evidence="1" id="KW-0732">Signal</keyword>